<organism evidence="7 8">
    <name type="scientific">Lactarius akahatsu</name>
    <dbReference type="NCBI Taxonomy" id="416441"/>
    <lineage>
        <taxon>Eukaryota</taxon>
        <taxon>Fungi</taxon>
        <taxon>Dikarya</taxon>
        <taxon>Basidiomycota</taxon>
        <taxon>Agaricomycotina</taxon>
        <taxon>Agaricomycetes</taxon>
        <taxon>Russulales</taxon>
        <taxon>Russulaceae</taxon>
        <taxon>Lactarius</taxon>
    </lineage>
</organism>
<keyword evidence="4 6" id="KW-1133">Transmembrane helix</keyword>
<dbReference type="InterPro" id="IPR000791">
    <property type="entry name" value="Gpr1/Fun34/SatP-like"/>
</dbReference>
<keyword evidence="5 6" id="KW-0472">Membrane</keyword>
<evidence type="ECO:0000313" key="8">
    <source>
        <dbReference type="Proteomes" id="UP001201163"/>
    </source>
</evidence>
<comment type="subcellular location">
    <subcellularLocation>
        <location evidence="1">Membrane</location>
        <topology evidence="1">Multi-pass membrane protein</topology>
    </subcellularLocation>
</comment>
<evidence type="ECO:0000256" key="1">
    <source>
        <dbReference type="ARBA" id="ARBA00004141"/>
    </source>
</evidence>
<evidence type="ECO:0000256" key="4">
    <source>
        <dbReference type="ARBA" id="ARBA00022989"/>
    </source>
</evidence>
<evidence type="ECO:0000256" key="6">
    <source>
        <dbReference type="SAM" id="Phobius"/>
    </source>
</evidence>
<evidence type="ECO:0000256" key="3">
    <source>
        <dbReference type="ARBA" id="ARBA00022692"/>
    </source>
</evidence>
<comment type="caution">
    <text evidence="7">The sequence shown here is derived from an EMBL/GenBank/DDBJ whole genome shotgun (WGS) entry which is preliminary data.</text>
</comment>
<accession>A0AAD4Q9Q8</accession>
<proteinExistence type="inferred from homology"/>
<dbReference type="Proteomes" id="UP001201163">
    <property type="component" value="Unassembled WGS sequence"/>
</dbReference>
<gene>
    <name evidence="7" type="ORF">EDB92DRAFT_1890852</name>
</gene>
<reference evidence="7" key="1">
    <citation type="submission" date="2022-01" db="EMBL/GenBank/DDBJ databases">
        <title>Comparative genomics reveals a dynamic genome evolution in the ectomycorrhizal milk-cap (Lactarius) mushrooms.</title>
        <authorList>
            <consortium name="DOE Joint Genome Institute"/>
            <person name="Lebreton A."/>
            <person name="Tang N."/>
            <person name="Kuo A."/>
            <person name="LaButti K."/>
            <person name="Drula E."/>
            <person name="Barry K."/>
            <person name="Clum A."/>
            <person name="Lipzen A."/>
            <person name="Mousain D."/>
            <person name="Ng V."/>
            <person name="Wang R."/>
            <person name="Wang X."/>
            <person name="Dai Y."/>
            <person name="Henrissat B."/>
            <person name="Grigoriev I.V."/>
            <person name="Guerin-Laguette A."/>
            <person name="Yu F."/>
            <person name="Martin F.M."/>
        </authorList>
    </citation>
    <scope>NUCLEOTIDE SEQUENCE</scope>
    <source>
        <strain evidence="7">QP</strain>
    </source>
</reference>
<feature type="transmembrane region" description="Helical" evidence="6">
    <location>
        <begin position="20"/>
        <end position="38"/>
    </location>
</feature>
<comment type="similarity">
    <text evidence="2">Belongs to the acetate uptake transporter (AceTr) (TC 2.A.96) family.</text>
</comment>
<sequence length="54" mass="5894">MKQPAGNLMKKENLDKAGGYLGIVTALIAYYCGLAELLTPDDLFTLPTGKYRTD</sequence>
<keyword evidence="8" id="KW-1185">Reference proteome</keyword>
<protein>
    <submittedName>
        <fullName evidence="7">Uncharacterized protein</fullName>
    </submittedName>
</protein>
<dbReference type="Pfam" id="PF01184">
    <property type="entry name" value="Gpr1_Fun34_YaaH"/>
    <property type="match status" value="1"/>
</dbReference>
<dbReference type="GO" id="GO:0016020">
    <property type="term" value="C:membrane"/>
    <property type="evidence" value="ECO:0007669"/>
    <property type="project" value="UniProtKB-SubCell"/>
</dbReference>
<evidence type="ECO:0000256" key="5">
    <source>
        <dbReference type="ARBA" id="ARBA00023136"/>
    </source>
</evidence>
<dbReference type="EMBL" id="JAKELL010000088">
    <property type="protein sequence ID" value="KAH8983473.1"/>
    <property type="molecule type" value="Genomic_DNA"/>
</dbReference>
<dbReference type="AlphaFoldDB" id="A0AAD4Q9Q8"/>
<name>A0AAD4Q9Q8_9AGAM</name>
<keyword evidence="3 6" id="KW-0812">Transmembrane</keyword>
<evidence type="ECO:0000256" key="2">
    <source>
        <dbReference type="ARBA" id="ARBA00005587"/>
    </source>
</evidence>
<evidence type="ECO:0000313" key="7">
    <source>
        <dbReference type="EMBL" id="KAH8983473.1"/>
    </source>
</evidence>